<dbReference type="InterPro" id="IPR017907">
    <property type="entry name" value="Znf_RING_CS"/>
</dbReference>
<keyword evidence="9" id="KW-1185">Reference proteome</keyword>
<keyword evidence="1" id="KW-0479">Metal-binding</keyword>
<dbReference type="SUPFAM" id="SSF57850">
    <property type="entry name" value="RING/U-box"/>
    <property type="match status" value="1"/>
</dbReference>
<feature type="coiled-coil region" evidence="5">
    <location>
        <begin position="124"/>
        <end position="186"/>
    </location>
</feature>
<feature type="domain" description="RING-type" evidence="7">
    <location>
        <begin position="12"/>
        <end position="54"/>
    </location>
</feature>
<evidence type="ECO:0000256" key="5">
    <source>
        <dbReference type="SAM" id="Coils"/>
    </source>
</evidence>
<dbReference type="PROSITE" id="PS00518">
    <property type="entry name" value="ZF_RING_1"/>
    <property type="match status" value="1"/>
</dbReference>
<dbReference type="GO" id="GO:0061630">
    <property type="term" value="F:ubiquitin protein ligase activity"/>
    <property type="evidence" value="ECO:0007669"/>
    <property type="project" value="InterPro"/>
</dbReference>
<evidence type="ECO:0000256" key="4">
    <source>
        <dbReference type="PROSITE-ProRule" id="PRU00175"/>
    </source>
</evidence>
<dbReference type="GO" id="GO:0000795">
    <property type="term" value="C:synaptonemal complex"/>
    <property type="evidence" value="ECO:0007669"/>
    <property type="project" value="InterPro"/>
</dbReference>
<evidence type="ECO:0000259" key="7">
    <source>
        <dbReference type="PROSITE" id="PS50089"/>
    </source>
</evidence>
<evidence type="ECO:0000256" key="2">
    <source>
        <dbReference type="ARBA" id="ARBA00022771"/>
    </source>
</evidence>
<feature type="region of interest" description="Disordered" evidence="6">
    <location>
        <begin position="212"/>
        <end position="247"/>
    </location>
</feature>
<gene>
    <name evidence="8" type="ORF">NW755_012797</name>
</gene>
<dbReference type="InterPro" id="IPR001841">
    <property type="entry name" value="Znf_RING"/>
</dbReference>
<keyword evidence="3" id="KW-0862">Zinc</keyword>
<dbReference type="PROSITE" id="PS50089">
    <property type="entry name" value="ZF_RING_2"/>
    <property type="match status" value="1"/>
</dbReference>
<proteinExistence type="predicted"/>
<feature type="region of interest" description="Disordered" evidence="6">
    <location>
        <begin position="318"/>
        <end position="340"/>
    </location>
</feature>
<reference evidence="8" key="1">
    <citation type="submission" date="2022-09" db="EMBL/GenBank/DDBJ databases">
        <title>Fusarium specimens isolated from Avocado Roots.</title>
        <authorList>
            <person name="Stajich J."/>
            <person name="Roper C."/>
            <person name="Heimlech-Rivalta G."/>
        </authorList>
    </citation>
    <scope>NUCLEOTIDE SEQUENCE</scope>
    <source>
        <strain evidence="8">A02</strain>
    </source>
</reference>
<comment type="caution">
    <text evidence="8">The sequence shown here is derived from an EMBL/GenBank/DDBJ whole genome shotgun (WGS) entry which is preliminary data.</text>
</comment>
<accession>A0A9W8UVS9</accession>
<evidence type="ECO:0000256" key="6">
    <source>
        <dbReference type="SAM" id="MobiDB-lite"/>
    </source>
</evidence>
<dbReference type="Proteomes" id="UP001152087">
    <property type="component" value="Unassembled WGS sequence"/>
</dbReference>
<dbReference type="PANTHER" id="PTHR14305">
    <property type="entry name" value="E3 UBIQUITIN-PROTEIN LIGASE CCNB1IP1"/>
    <property type="match status" value="1"/>
</dbReference>
<dbReference type="InterPro" id="IPR042448">
    <property type="entry name" value="CCNB1IP1"/>
</dbReference>
<dbReference type="EMBL" id="JAOQAV010000063">
    <property type="protein sequence ID" value="KAJ4179059.1"/>
    <property type="molecule type" value="Genomic_DNA"/>
</dbReference>
<dbReference type="Gene3D" id="3.30.40.10">
    <property type="entry name" value="Zinc/RING finger domain, C3HC4 (zinc finger)"/>
    <property type="match status" value="1"/>
</dbReference>
<name>A0A9W8UVS9_9HYPO</name>
<keyword evidence="5" id="KW-0175">Coiled coil</keyword>
<dbReference type="GO" id="GO:0008270">
    <property type="term" value="F:zinc ion binding"/>
    <property type="evidence" value="ECO:0007669"/>
    <property type="project" value="UniProtKB-KW"/>
</dbReference>
<evidence type="ECO:0000313" key="9">
    <source>
        <dbReference type="Proteomes" id="UP001152087"/>
    </source>
</evidence>
<evidence type="ECO:0000256" key="3">
    <source>
        <dbReference type="ARBA" id="ARBA00022833"/>
    </source>
</evidence>
<dbReference type="InterPro" id="IPR013083">
    <property type="entry name" value="Znf_RING/FYVE/PHD"/>
</dbReference>
<dbReference type="GO" id="GO:0007131">
    <property type="term" value="P:reciprocal meiotic recombination"/>
    <property type="evidence" value="ECO:0007669"/>
    <property type="project" value="InterPro"/>
</dbReference>
<dbReference type="PANTHER" id="PTHR14305:SF0">
    <property type="entry name" value="E3 UBIQUITIN-PROTEIN LIGASE CCNB1IP1"/>
    <property type="match status" value="1"/>
</dbReference>
<dbReference type="Pfam" id="PF14634">
    <property type="entry name" value="zf-RING_5"/>
    <property type="match status" value="1"/>
</dbReference>
<dbReference type="AlphaFoldDB" id="A0A9W8UVS9"/>
<organism evidence="8 9">
    <name type="scientific">Fusarium falciforme</name>
    <dbReference type="NCBI Taxonomy" id="195108"/>
    <lineage>
        <taxon>Eukaryota</taxon>
        <taxon>Fungi</taxon>
        <taxon>Dikarya</taxon>
        <taxon>Ascomycota</taxon>
        <taxon>Pezizomycotina</taxon>
        <taxon>Sordariomycetes</taxon>
        <taxon>Hypocreomycetidae</taxon>
        <taxon>Hypocreales</taxon>
        <taxon>Nectriaceae</taxon>
        <taxon>Fusarium</taxon>
        <taxon>Fusarium solani species complex</taxon>
    </lineage>
</organism>
<sequence length="340" mass="37545">MEHTLICNNLQCRQELGERALVTTCSHIFCLECAERLGITGQETERRNTCPACHSHFNNPDDAVITNLSPSEEYKTTILSGLSPNIVMECTSRALSFWAYQTTQDMYYQQYLYKTLAEKYSALNIRLEKTVSDANTEIDGLQHRLTGMTAEQDALRRKNEEIGQAYKEKTRKVLQLQELYDKVKRRAELGQIQKAASDAVDLTLETPSQLNQGIAGNNGVPESDNTPAFSQRRANGSGMNTGMPRSYPAVTRESTLWPRVGGASRSESTATPLGGFRHRGMGGVSARTSTPVPVVGNIRPSTATDFAPPRNHYPGIGITSGIRVSQPDNMPGLNMHGRHL</sequence>
<evidence type="ECO:0000313" key="8">
    <source>
        <dbReference type="EMBL" id="KAJ4179059.1"/>
    </source>
</evidence>
<evidence type="ECO:0000256" key="1">
    <source>
        <dbReference type="ARBA" id="ARBA00022723"/>
    </source>
</evidence>
<protein>
    <recommendedName>
        <fullName evidence="7">RING-type domain-containing protein</fullName>
    </recommendedName>
</protein>
<feature type="region of interest" description="Disordered" evidence="6">
    <location>
        <begin position="259"/>
        <end position="295"/>
    </location>
</feature>
<keyword evidence="2 4" id="KW-0863">Zinc-finger</keyword>
<feature type="compositionally biased region" description="Polar residues" evidence="6">
    <location>
        <begin position="223"/>
        <end position="240"/>
    </location>
</feature>